<dbReference type="Proteomes" id="UP001150879">
    <property type="component" value="Unassembled WGS sequence"/>
</dbReference>
<keyword evidence="2" id="KW-1185">Reference proteome</keyword>
<name>A0A9W9N2E7_9EURO</name>
<gene>
    <name evidence="1" type="ORF">N7472_001542</name>
</gene>
<evidence type="ECO:0000313" key="2">
    <source>
        <dbReference type="Proteomes" id="UP001150879"/>
    </source>
</evidence>
<reference evidence="1" key="2">
    <citation type="journal article" date="2023" name="IMA Fungus">
        <title>Comparative genomic study of the Penicillium genus elucidates a diverse pangenome and 15 lateral gene transfer events.</title>
        <authorList>
            <person name="Petersen C."/>
            <person name="Sorensen T."/>
            <person name="Nielsen M.R."/>
            <person name="Sondergaard T.E."/>
            <person name="Sorensen J.L."/>
            <person name="Fitzpatrick D.A."/>
            <person name="Frisvad J.C."/>
            <person name="Nielsen K.L."/>
        </authorList>
    </citation>
    <scope>NUCLEOTIDE SEQUENCE</scope>
    <source>
        <strain evidence="1">IBT 16849</strain>
    </source>
</reference>
<comment type="caution">
    <text evidence="1">The sequence shown here is derived from an EMBL/GenBank/DDBJ whole genome shotgun (WGS) entry which is preliminary data.</text>
</comment>
<proteinExistence type="predicted"/>
<dbReference type="AlphaFoldDB" id="A0A9W9N2E7"/>
<protein>
    <submittedName>
        <fullName evidence="1">Uncharacterized protein</fullName>
    </submittedName>
</protein>
<accession>A0A9W9N2E7</accession>
<evidence type="ECO:0000313" key="1">
    <source>
        <dbReference type="EMBL" id="KAJ5211403.1"/>
    </source>
</evidence>
<sequence length="128" mass="14801">MEASYCLSKPRNTTQQKLVHTNASCRLEFSFKWKCNPIEVDGLLDVVVEDYTEWQHFRYTLWPSGIVWILSKVYRAQNPGLFVKHGVKVGAPGSLFMASAFKETTQEVACIEVHYKFRLKNKICNKEP</sequence>
<organism evidence="1 2">
    <name type="scientific">Penicillium cf. griseofulvum</name>
    <dbReference type="NCBI Taxonomy" id="2972120"/>
    <lineage>
        <taxon>Eukaryota</taxon>
        <taxon>Fungi</taxon>
        <taxon>Dikarya</taxon>
        <taxon>Ascomycota</taxon>
        <taxon>Pezizomycotina</taxon>
        <taxon>Eurotiomycetes</taxon>
        <taxon>Eurotiomycetidae</taxon>
        <taxon>Eurotiales</taxon>
        <taxon>Aspergillaceae</taxon>
        <taxon>Penicillium</taxon>
    </lineage>
</organism>
<dbReference type="EMBL" id="JAPQKP010000001">
    <property type="protein sequence ID" value="KAJ5211403.1"/>
    <property type="molecule type" value="Genomic_DNA"/>
</dbReference>
<reference evidence="1" key="1">
    <citation type="submission" date="2022-11" db="EMBL/GenBank/DDBJ databases">
        <authorList>
            <person name="Petersen C."/>
        </authorList>
    </citation>
    <scope>NUCLEOTIDE SEQUENCE</scope>
    <source>
        <strain evidence="1">IBT 16849</strain>
    </source>
</reference>